<proteinExistence type="predicted"/>
<dbReference type="PANTHER" id="PTHR30619:SF1">
    <property type="entry name" value="RECOMBINATION PROTEIN 2"/>
    <property type="match status" value="1"/>
</dbReference>
<dbReference type="Proteomes" id="UP000276603">
    <property type="component" value="Unassembled WGS sequence"/>
</dbReference>
<dbReference type="EMBL" id="RBCJ01000001">
    <property type="protein sequence ID" value="RKN83371.1"/>
    <property type="molecule type" value="Genomic_DNA"/>
</dbReference>
<feature type="transmembrane region" description="Helical" evidence="6">
    <location>
        <begin position="7"/>
        <end position="25"/>
    </location>
</feature>
<keyword evidence="4 6" id="KW-1133">Transmembrane helix</keyword>
<dbReference type="OrthoDB" id="9761531at2"/>
<dbReference type="PANTHER" id="PTHR30619">
    <property type="entry name" value="DNA INTERNALIZATION/COMPETENCE PROTEIN COMEC/REC2"/>
    <property type="match status" value="1"/>
</dbReference>
<reference evidence="9 10" key="1">
    <citation type="submission" date="2018-10" db="EMBL/GenBank/DDBJ databases">
        <title>Ulvibacterium marinum gen. nov., sp. nov., a novel marine bacterium of the family Flavobacteriaceae, isolated from a culture of the green alga Ulva prolifera.</title>
        <authorList>
            <person name="Zhang Z."/>
        </authorList>
    </citation>
    <scope>NUCLEOTIDE SEQUENCE [LARGE SCALE GENOMIC DNA]</scope>
    <source>
        <strain evidence="9 10">CCMM003</strain>
    </source>
</reference>
<dbReference type="RefSeq" id="WP_120710578.1">
    <property type="nucleotide sequence ID" value="NZ_RBCJ01000001.1"/>
</dbReference>
<feature type="transmembrane region" description="Helical" evidence="6">
    <location>
        <begin position="508"/>
        <end position="527"/>
    </location>
</feature>
<dbReference type="InterPro" id="IPR025405">
    <property type="entry name" value="DUF4131"/>
</dbReference>
<organism evidence="9 10">
    <name type="scientific">Ulvibacterium marinum</name>
    <dbReference type="NCBI Taxonomy" id="2419782"/>
    <lineage>
        <taxon>Bacteria</taxon>
        <taxon>Pseudomonadati</taxon>
        <taxon>Bacteroidota</taxon>
        <taxon>Flavobacteriia</taxon>
        <taxon>Flavobacteriales</taxon>
        <taxon>Flavobacteriaceae</taxon>
        <taxon>Ulvibacterium</taxon>
    </lineage>
</organism>
<feature type="transmembrane region" description="Helical" evidence="6">
    <location>
        <begin position="390"/>
        <end position="409"/>
    </location>
</feature>
<feature type="transmembrane region" description="Helical" evidence="6">
    <location>
        <begin position="484"/>
        <end position="501"/>
    </location>
</feature>
<dbReference type="GO" id="GO:0005886">
    <property type="term" value="C:plasma membrane"/>
    <property type="evidence" value="ECO:0007669"/>
    <property type="project" value="UniProtKB-SubCell"/>
</dbReference>
<name>A0A3B0CE93_9FLAO</name>
<accession>A0A3B0CE93</accession>
<comment type="caution">
    <text evidence="9">The sequence shown here is derived from an EMBL/GenBank/DDBJ whole genome shotgun (WGS) entry which is preliminary data.</text>
</comment>
<dbReference type="InterPro" id="IPR052159">
    <property type="entry name" value="Competence_DNA_uptake"/>
</dbReference>
<evidence type="ECO:0000313" key="10">
    <source>
        <dbReference type="Proteomes" id="UP000276603"/>
    </source>
</evidence>
<evidence type="ECO:0000256" key="2">
    <source>
        <dbReference type="ARBA" id="ARBA00022475"/>
    </source>
</evidence>
<evidence type="ECO:0000256" key="1">
    <source>
        <dbReference type="ARBA" id="ARBA00004651"/>
    </source>
</evidence>
<dbReference type="InterPro" id="IPR004477">
    <property type="entry name" value="ComEC_N"/>
</dbReference>
<dbReference type="AlphaFoldDB" id="A0A3B0CE93"/>
<evidence type="ECO:0000256" key="3">
    <source>
        <dbReference type="ARBA" id="ARBA00022692"/>
    </source>
</evidence>
<feature type="domain" description="DUF4131" evidence="8">
    <location>
        <begin position="34"/>
        <end position="187"/>
    </location>
</feature>
<keyword evidence="2" id="KW-1003">Cell membrane</keyword>
<feature type="transmembrane region" description="Helical" evidence="6">
    <location>
        <begin position="358"/>
        <end position="378"/>
    </location>
</feature>
<gene>
    <name evidence="9" type="ORF">D7Z94_05990</name>
</gene>
<evidence type="ECO:0000256" key="4">
    <source>
        <dbReference type="ARBA" id="ARBA00022989"/>
    </source>
</evidence>
<dbReference type="Pfam" id="PF03772">
    <property type="entry name" value="Competence"/>
    <property type="match status" value="1"/>
</dbReference>
<dbReference type="NCBIfam" id="TIGR00360">
    <property type="entry name" value="ComEC_N-term"/>
    <property type="match status" value="1"/>
</dbReference>
<dbReference type="Pfam" id="PF13567">
    <property type="entry name" value="DUF4131"/>
    <property type="match status" value="1"/>
</dbReference>
<keyword evidence="10" id="KW-1185">Reference proteome</keyword>
<evidence type="ECO:0000256" key="6">
    <source>
        <dbReference type="SAM" id="Phobius"/>
    </source>
</evidence>
<keyword evidence="3 6" id="KW-0812">Transmembrane</keyword>
<sequence length="678" mass="77273">MRLLQFVPIKLTLSLVVGILLGSYINFGLLYAMVTALSLFLLTLLSYLFLDKKRSDSVFFGILVMLTTIGIGILAISYSEPKNRPDHYTHTNFQGDHKFYVKVKEVLKPTAFTNRYLVALQTMDTEKASGKILLVFPRDSTKQELKVDDELILISHLYPIGPPLNPHQFNYKKYMEGLGVYHQLKSSYGSFVLMENPSTTLYGTAAQLRNSIISKLQKTDFGEEELSIIQALLLGQRNDISESVYNNYKNAGAVHILAVSGLHIGILLLLLQFVLKPLERLPKGKTFKLAVLVVLLWGFTFLAGLSASVVRAVTMFSFVAYALYLNRPSNTFNILALSILFILLVIDPKLLFQVGFQMSYAAVFAIVWIYPLLQRLWFPKNSLLRKVWQLFSVSIAAQLGVLPISLFYFHQFPGLFFVSNLLIVPFLGLILGGGILIIFLVLLNVLPDFLVEIYNELIGWMNSIIELIARQEAFIFTDIPFDSVQLFLSYLIIVSLVLILSQPTFKRIVAFFSAIILFQSWLFYSVWQSREQEVLFLAHQTRNSVLLHQMGTNLNVITKDSSRTTRLVKNFQVAERIKKIEYKELRGNYVIQKQKLWVLDSLGVYPSHEMSPEFVVLTQSPKINLERFIDSVKPKVIIADGNNYKSSIAKWKMTCEKKKVLFHYTGEKGAYYFDVVSE</sequence>
<protein>
    <submittedName>
        <fullName evidence="9">ComEC family competence protein</fullName>
    </submittedName>
</protein>
<feature type="domain" description="ComEC/Rec2-related protein" evidence="7">
    <location>
        <begin position="232"/>
        <end position="500"/>
    </location>
</feature>
<evidence type="ECO:0000313" key="9">
    <source>
        <dbReference type="EMBL" id="RKN83371.1"/>
    </source>
</evidence>
<feature type="transmembrane region" description="Helical" evidence="6">
    <location>
        <begin position="31"/>
        <end position="50"/>
    </location>
</feature>
<feature type="transmembrane region" description="Helical" evidence="6">
    <location>
        <begin position="421"/>
        <end position="446"/>
    </location>
</feature>
<feature type="transmembrane region" description="Helical" evidence="6">
    <location>
        <begin position="330"/>
        <end position="346"/>
    </location>
</feature>
<comment type="subcellular location">
    <subcellularLocation>
        <location evidence="1">Cell membrane</location>
        <topology evidence="1">Multi-pass membrane protein</topology>
    </subcellularLocation>
</comment>
<feature type="transmembrane region" description="Helical" evidence="6">
    <location>
        <begin position="57"/>
        <end position="78"/>
    </location>
</feature>
<keyword evidence="5 6" id="KW-0472">Membrane</keyword>
<feature type="transmembrane region" description="Helical" evidence="6">
    <location>
        <begin position="253"/>
        <end position="275"/>
    </location>
</feature>
<evidence type="ECO:0000259" key="7">
    <source>
        <dbReference type="Pfam" id="PF03772"/>
    </source>
</evidence>
<evidence type="ECO:0000259" key="8">
    <source>
        <dbReference type="Pfam" id="PF13567"/>
    </source>
</evidence>
<evidence type="ECO:0000256" key="5">
    <source>
        <dbReference type="ARBA" id="ARBA00023136"/>
    </source>
</evidence>
<feature type="transmembrane region" description="Helical" evidence="6">
    <location>
        <begin position="287"/>
        <end position="310"/>
    </location>
</feature>